<reference evidence="1 2" key="1">
    <citation type="journal article" date="2021" name="Elife">
        <title>Chloroplast acquisition without the gene transfer in kleptoplastic sea slugs, Plakobranchus ocellatus.</title>
        <authorList>
            <person name="Maeda T."/>
            <person name="Takahashi S."/>
            <person name="Yoshida T."/>
            <person name="Shimamura S."/>
            <person name="Takaki Y."/>
            <person name="Nagai Y."/>
            <person name="Toyoda A."/>
            <person name="Suzuki Y."/>
            <person name="Arimoto A."/>
            <person name="Ishii H."/>
            <person name="Satoh N."/>
            <person name="Nishiyama T."/>
            <person name="Hasebe M."/>
            <person name="Maruyama T."/>
            <person name="Minagawa J."/>
            <person name="Obokata J."/>
            <person name="Shigenobu S."/>
        </authorList>
    </citation>
    <scope>NUCLEOTIDE SEQUENCE [LARGE SCALE GENOMIC DNA]</scope>
</reference>
<dbReference type="Proteomes" id="UP000735302">
    <property type="component" value="Unassembled WGS sequence"/>
</dbReference>
<evidence type="ECO:0000313" key="1">
    <source>
        <dbReference type="EMBL" id="GFN79152.1"/>
    </source>
</evidence>
<sequence>MKRDKGFIPESLRHENMKNKYLFTNEFIFQDETMLATYKPKKRKCLTVLSTMHSTKNNEKENKSKTDAKCYSSLTKGGVDSMDHMAKQYTCKRKTGVGL</sequence>
<name>A0AAV3Y9L8_9GAST</name>
<dbReference type="AlphaFoldDB" id="A0AAV3Y9L8"/>
<proteinExistence type="predicted"/>
<protein>
    <submittedName>
        <fullName evidence="1">PiggyBac transposable element-derived protein 4</fullName>
    </submittedName>
</protein>
<keyword evidence="2" id="KW-1185">Reference proteome</keyword>
<gene>
    <name evidence="1" type="ORF">PoB_000565800</name>
</gene>
<accession>A0AAV3Y9L8</accession>
<organism evidence="1 2">
    <name type="scientific">Plakobranchus ocellatus</name>
    <dbReference type="NCBI Taxonomy" id="259542"/>
    <lineage>
        <taxon>Eukaryota</taxon>
        <taxon>Metazoa</taxon>
        <taxon>Spiralia</taxon>
        <taxon>Lophotrochozoa</taxon>
        <taxon>Mollusca</taxon>
        <taxon>Gastropoda</taxon>
        <taxon>Heterobranchia</taxon>
        <taxon>Euthyneura</taxon>
        <taxon>Panpulmonata</taxon>
        <taxon>Sacoglossa</taxon>
        <taxon>Placobranchoidea</taxon>
        <taxon>Plakobranchidae</taxon>
        <taxon>Plakobranchus</taxon>
    </lineage>
</organism>
<evidence type="ECO:0000313" key="2">
    <source>
        <dbReference type="Proteomes" id="UP000735302"/>
    </source>
</evidence>
<comment type="caution">
    <text evidence="1">The sequence shown here is derived from an EMBL/GenBank/DDBJ whole genome shotgun (WGS) entry which is preliminary data.</text>
</comment>
<dbReference type="EMBL" id="BLXT01000641">
    <property type="protein sequence ID" value="GFN79152.1"/>
    <property type="molecule type" value="Genomic_DNA"/>
</dbReference>